<feature type="non-terminal residue" evidence="1">
    <location>
        <position position="1"/>
    </location>
</feature>
<sequence length="80" mass="9126">RSGTRSMQPSFEELAYIILHVFLPLNLPHEYDINSPHKDCVLLNYVLTVARGFRRALELIGNDGVLSILSTWDVVIKMLD</sequence>
<feature type="non-terminal residue" evidence="1">
    <location>
        <position position="80"/>
    </location>
</feature>
<proteinExistence type="predicted"/>
<keyword evidence="2" id="KW-1185">Reference proteome</keyword>
<dbReference type="Proteomes" id="UP000789525">
    <property type="component" value="Unassembled WGS sequence"/>
</dbReference>
<name>A0ACA9QBU2_9GLOM</name>
<accession>A0ACA9QBU2</accession>
<reference evidence="1" key="1">
    <citation type="submission" date="2021-06" db="EMBL/GenBank/DDBJ databases">
        <authorList>
            <person name="Kallberg Y."/>
            <person name="Tangrot J."/>
            <person name="Rosling A."/>
        </authorList>
    </citation>
    <scope>NUCLEOTIDE SEQUENCE</scope>
    <source>
        <strain evidence="1">CL356</strain>
    </source>
</reference>
<evidence type="ECO:0000313" key="2">
    <source>
        <dbReference type="Proteomes" id="UP000789525"/>
    </source>
</evidence>
<evidence type="ECO:0000313" key="1">
    <source>
        <dbReference type="EMBL" id="CAG8738810.1"/>
    </source>
</evidence>
<protein>
    <submittedName>
        <fullName evidence="1">1085_t:CDS:1</fullName>
    </submittedName>
</protein>
<gene>
    <name evidence="1" type="ORF">ACOLOM_LOCUS12048</name>
</gene>
<dbReference type="EMBL" id="CAJVPT010046820">
    <property type="protein sequence ID" value="CAG8738810.1"/>
    <property type="molecule type" value="Genomic_DNA"/>
</dbReference>
<comment type="caution">
    <text evidence="1">The sequence shown here is derived from an EMBL/GenBank/DDBJ whole genome shotgun (WGS) entry which is preliminary data.</text>
</comment>
<organism evidence="1 2">
    <name type="scientific">Acaulospora colombiana</name>
    <dbReference type="NCBI Taxonomy" id="27376"/>
    <lineage>
        <taxon>Eukaryota</taxon>
        <taxon>Fungi</taxon>
        <taxon>Fungi incertae sedis</taxon>
        <taxon>Mucoromycota</taxon>
        <taxon>Glomeromycotina</taxon>
        <taxon>Glomeromycetes</taxon>
        <taxon>Diversisporales</taxon>
        <taxon>Acaulosporaceae</taxon>
        <taxon>Acaulospora</taxon>
    </lineage>
</organism>